<dbReference type="Proteomes" id="UP000230167">
    <property type="component" value="Unassembled WGS sequence"/>
</dbReference>
<reference evidence="1 2" key="1">
    <citation type="journal article" date="2017" name="Front. Microbiol.">
        <title>Double-Face Meets the Bacterial World: The Opportunistic Pathogen Stenotrophomonas maltophilia.</title>
        <authorList>
            <person name="Lira F."/>
            <person name="Berg G."/>
            <person name="Martinez J.L."/>
        </authorList>
    </citation>
    <scope>NUCLEOTIDE SEQUENCE [LARGE SCALE GENOMIC DNA]</scope>
    <source>
        <strain evidence="1 2">EA1</strain>
    </source>
</reference>
<evidence type="ECO:0000313" key="1">
    <source>
        <dbReference type="EMBL" id="PJL31196.1"/>
    </source>
</evidence>
<accession>A0A2J0UCN3</accession>
<organism evidence="1 2">
    <name type="scientific">Stenotrophomonas maltophilia</name>
    <name type="common">Pseudomonas maltophilia</name>
    <name type="synonym">Xanthomonas maltophilia</name>
    <dbReference type="NCBI Taxonomy" id="40324"/>
    <lineage>
        <taxon>Bacteria</taxon>
        <taxon>Pseudomonadati</taxon>
        <taxon>Pseudomonadota</taxon>
        <taxon>Gammaproteobacteria</taxon>
        <taxon>Lysobacterales</taxon>
        <taxon>Lysobacteraceae</taxon>
        <taxon>Stenotrophomonas</taxon>
        <taxon>Stenotrophomonas maltophilia group</taxon>
    </lineage>
</organism>
<evidence type="ECO:0000313" key="2">
    <source>
        <dbReference type="Proteomes" id="UP000230167"/>
    </source>
</evidence>
<dbReference type="AlphaFoldDB" id="A0A2J0UCN3"/>
<proteinExistence type="predicted"/>
<gene>
    <name evidence="1" type="ORF">B9Y64_06290</name>
</gene>
<protein>
    <submittedName>
        <fullName evidence="1">Uncharacterized protein</fullName>
    </submittedName>
</protein>
<name>A0A2J0UCN3_STEMA</name>
<comment type="caution">
    <text evidence="1">The sequence shown here is derived from an EMBL/GenBank/DDBJ whole genome shotgun (WGS) entry which is preliminary data.</text>
</comment>
<sequence length="315" mass="33939">MAVFSGEGVFVQQGAYFYLDSSGTRHNFSAAGTHTFVWELWREWIKGSRAEDLIGDQIKLMPLVSLSDIVPSPRPGGVLERWGFDLAVGATEKTARNAASYDSKAPFPIPVLTSDHVSIVRSIWRLLLSDDSAIAFDAAFVRYLVDLAVTDAIASGGADDEIISREQQLEEIATKVAGATGQDATALLRRLSDPGADDRLFAAASEPQQDVVNVLARALFLVRIASLSVARALGNDESSARSCKSWIKCWLSAIGVIPAGEFEVQDLVVDFEDAIAELDFSAGAELPSTLWLGEAAEYSARLSKVESVCAWGLPL</sequence>
<dbReference type="EMBL" id="NEQV01000002">
    <property type="protein sequence ID" value="PJL31196.1"/>
    <property type="molecule type" value="Genomic_DNA"/>
</dbReference>